<keyword evidence="1" id="KW-0812">Transmembrane</keyword>
<evidence type="ECO:0000313" key="3">
    <source>
        <dbReference type="Proteomes" id="UP000625283"/>
    </source>
</evidence>
<gene>
    <name evidence="2" type="ORF">JKG61_07910</name>
</gene>
<keyword evidence="3" id="KW-1185">Reference proteome</keyword>
<name>A0ABS1R369_9SPHI</name>
<dbReference type="RefSeq" id="WP_202102419.1">
    <property type="nucleotide sequence ID" value="NZ_JAERTY010000003.1"/>
</dbReference>
<proteinExistence type="predicted"/>
<protein>
    <submittedName>
        <fullName evidence="2">Uncharacterized protein</fullName>
    </submittedName>
</protein>
<keyword evidence="1" id="KW-1133">Transmembrane helix</keyword>
<keyword evidence="1" id="KW-0472">Membrane</keyword>
<comment type="caution">
    <text evidence="2">The sequence shown here is derived from an EMBL/GenBank/DDBJ whole genome shotgun (WGS) entry which is preliminary data.</text>
</comment>
<evidence type="ECO:0000256" key="1">
    <source>
        <dbReference type="SAM" id="Phobius"/>
    </source>
</evidence>
<feature type="transmembrane region" description="Helical" evidence="1">
    <location>
        <begin position="96"/>
        <end position="114"/>
    </location>
</feature>
<dbReference type="Proteomes" id="UP000625283">
    <property type="component" value="Unassembled WGS sequence"/>
</dbReference>
<accession>A0ABS1R369</accession>
<dbReference type="EMBL" id="JAERTY010000003">
    <property type="protein sequence ID" value="MBL1408669.1"/>
    <property type="molecule type" value="Genomic_DNA"/>
</dbReference>
<evidence type="ECO:0000313" key="2">
    <source>
        <dbReference type="EMBL" id="MBL1408669.1"/>
    </source>
</evidence>
<feature type="transmembrane region" description="Helical" evidence="1">
    <location>
        <begin position="29"/>
        <end position="48"/>
    </location>
</feature>
<reference evidence="2 3" key="1">
    <citation type="submission" date="2021-01" db="EMBL/GenBank/DDBJ databases">
        <title>C459-1 draft genome sequence.</title>
        <authorList>
            <person name="Zhang X.-F."/>
        </authorList>
    </citation>
    <scope>NUCLEOTIDE SEQUENCE [LARGE SCALE GENOMIC DNA]</scope>
    <source>
        <strain evidence="3">C459-1</strain>
    </source>
</reference>
<feature type="transmembrane region" description="Helical" evidence="1">
    <location>
        <begin position="5"/>
        <end position="23"/>
    </location>
</feature>
<organism evidence="2 3">
    <name type="scientific">Sphingobacterium faecale</name>
    <dbReference type="NCBI Taxonomy" id="2803775"/>
    <lineage>
        <taxon>Bacteria</taxon>
        <taxon>Pseudomonadati</taxon>
        <taxon>Bacteroidota</taxon>
        <taxon>Sphingobacteriia</taxon>
        <taxon>Sphingobacteriales</taxon>
        <taxon>Sphingobacteriaceae</taxon>
        <taxon>Sphingobacterium</taxon>
    </lineage>
</organism>
<sequence length="126" mass="14904">MKIDYFFIAGVLLIIVNNLLFGIHQVTMLHGFQLFVSLLLLLFCIRKMMQFTFDKLPKKYEIPLVIAFILMARNTESIVRKGLIAYYPDFYQANKLYIFIVAVVLFFAVTFIFYQRVRRMQEVKAS</sequence>